<proteinExistence type="predicted"/>
<organism evidence="1 2">
    <name type="scientific">Alkalihalobacillus alcalophilus ATCC 27647 = CGMCC 1.3604</name>
    <dbReference type="NCBI Taxonomy" id="1218173"/>
    <lineage>
        <taxon>Bacteria</taxon>
        <taxon>Bacillati</taxon>
        <taxon>Bacillota</taxon>
        <taxon>Bacilli</taxon>
        <taxon>Bacillales</taxon>
        <taxon>Bacillaceae</taxon>
        <taxon>Alkalihalobacillus</taxon>
    </lineage>
</organism>
<dbReference type="Proteomes" id="UP000297014">
    <property type="component" value="Unassembled WGS sequence"/>
</dbReference>
<evidence type="ECO:0000313" key="2">
    <source>
        <dbReference type="Proteomes" id="UP000297014"/>
    </source>
</evidence>
<comment type="caution">
    <text evidence="1">The sequence shown here is derived from an EMBL/GenBank/DDBJ whole genome shotgun (WGS) entry which is preliminary data.</text>
</comment>
<protein>
    <submittedName>
        <fullName evidence="1">Uncharacterized protein</fullName>
    </submittedName>
</protein>
<gene>
    <name evidence="1" type="ORF">AJ85_04880</name>
</gene>
<sequence>MGKNLKANYLDQKKKIILINTLGLENTEGTSVQVLFFVL</sequence>
<dbReference type="EMBL" id="JALP01000393">
    <property type="protein sequence ID" value="THG88397.1"/>
    <property type="molecule type" value="Genomic_DNA"/>
</dbReference>
<name>A0A4S4JVY3_ALKAL</name>
<reference evidence="1 2" key="1">
    <citation type="submission" date="2014-01" db="EMBL/GenBank/DDBJ databases">
        <title>Draft genome sequencing of Bacillus alcalophilus CGMCC 1.3604.</title>
        <authorList>
            <person name="Yang J."/>
            <person name="Diao L."/>
            <person name="Yang S."/>
        </authorList>
    </citation>
    <scope>NUCLEOTIDE SEQUENCE [LARGE SCALE GENOMIC DNA]</scope>
    <source>
        <strain evidence="1 2">CGMCC 1.3604</strain>
    </source>
</reference>
<evidence type="ECO:0000313" key="1">
    <source>
        <dbReference type="EMBL" id="THG88397.1"/>
    </source>
</evidence>
<dbReference type="AlphaFoldDB" id="A0A4S4JVY3"/>
<accession>A0A4S4JVY3</accession>